<keyword evidence="1" id="KW-0732">Signal</keyword>
<dbReference type="EMBL" id="JANJOU010000014">
    <property type="protein sequence ID" value="MCR0983682.1"/>
    <property type="molecule type" value="Genomic_DNA"/>
</dbReference>
<dbReference type="InterPro" id="IPR036514">
    <property type="entry name" value="SGNH_hydro_sf"/>
</dbReference>
<name>A0ABT1X6F1_9PROT</name>
<keyword evidence="4" id="KW-1185">Reference proteome</keyword>
<feature type="domain" description="SGNH hydrolase-type esterase" evidence="2">
    <location>
        <begin position="74"/>
        <end position="250"/>
    </location>
</feature>
<dbReference type="Gene3D" id="3.40.50.1110">
    <property type="entry name" value="SGNH hydrolase"/>
    <property type="match status" value="1"/>
</dbReference>
<comment type="caution">
    <text evidence="3">The sequence shown here is derived from an EMBL/GenBank/DDBJ whole genome shotgun (WGS) entry which is preliminary data.</text>
</comment>
<dbReference type="RefSeq" id="WP_257717344.1">
    <property type="nucleotide sequence ID" value="NZ_JANJOU010000014.1"/>
</dbReference>
<evidence type="ECO:0000259" key="2">
    <source>
        <dbReference type="Pfam" id="PF13472"/>
    </source>
</evidence>
<accession>A0ABT1X6F1</accession>
<dbReference type="Pfam" id="PF13472">
    <property type="entry name" value="Lipase_GDSL_2"/>
    <property type="match status" value="1"/>
</dbReference>
<evidence type="ECO:0000256" key="1">
    <source>
        <dbReference type="SAM" id="SignalP"/>
    </source>
</evidence>
<feature type="signal peptide" evidence="1">
    <location>
        <begin position="1"/>
        <end position="28"/>
    </location>
</feature>
<protein>
    <submittedName>
        <fullName evidence="3">GDSL-type esterase/lipase family protein</fullName>
    </submittedName>
</protein>
<evidence type="ECO:0000313" key="3">
    <source>
        <dbReference type="EMBL" id="MCR0983682.1"/>
    </source>
</evidence>
<sequence>MKQVSVGRILVPLLAALAVALPSPQAAAESCGAGPGSGLTTTPQVRRGHEVRFQDRLSQIESALNTERFDAIVVGDSIVQQWPADMLAQVFPGRRVLNAGVGGDGTAALLHRLDSAREPAVVQGQRIEIGVSGWERQRPSDVVVLIGTNDLRRATPCDIVAGVLAVVGRLHRLYPAATIHVLSILPRGATQEEFVPEIGTVNASLAGMASSSGRFRFVDARAALLCGQGAACGVARPPNFVHLTREGYAALGRALRAELSRQNR</sequence>
<dbReference type="Proteomes" id="UP001524642">
    <property type="component" value="Unassembled WGS sequence"/>
</dbReference>
<reference evidence="3 4" key="1">
    <citation type="submission" date="2022-06" db="EMBL/GenBank/DDBJ databases">
        <title>Roseomonas CN29.</title>
        <authorList>
            <person name="Cheng Y."/>
            <person name="He X."/>
        </authorList>
    </citation>
    <scope>NUCLEOTIDE SEQUENCE [LARGE SCALE GENOMIC DNA]</scope>
    <source>
        <strain evidence="3 4">CN29</strain>
    </source>
</reference>
<evidence type="ECO:0000313" key="4">
    <source>
        <dbReference type="Proteomes" id="UP001524642"/>
    </source>
</evidence>
<organism evidence="3 4">
    <name type="scientific">Roseomonas populi</name>
    <dbReference type="NCBI Taxonomy" id="3121582"/>
    <lineage>
        <taxon>Bacteria</taxon>
        <taxon>Pseudomonadati</taxon>
        <taxon>Pseudomonadota</taxon>
        <taxon>Alphaproteobacteria</taxon>
        <taxon>Acetobacterales</taxon>
        <taxon>Roseomonadaceae</taxon>
        <taxon>Roseomonas</taxon>
    </lineage>
</organism>
<gene>
    <name evidence="3" type="ORF">NRP21_16630</name>
</gene>
<feature type="chain" id="PRO_5047411141" evidence="1">
    <location>
        <begin position="29"/>
        <end position="264"/>
    </location>
</feature>
<dbReference type="InterPro" id="IPR013830">
    <property type="entry name" value="SGNH_hydro"/>
</dbReference>
<dbReference type="SUPFAM" id="SSF52266">
    <property type="entry name" value="SGNH hydrolase"/>
    <property type="match status" value="1"/>
</dbReference>
<proteinExistence type="predicted"/>